<dbReference type="AlphaFoldDB" id="A0A542ZK13"/>
<evidence type="ECO:0000313" key="2">
    <source>
        <dbReference type="EMBL" id="TQL60684.1"/>
    </source>
</evidence>
<proteinExistence type="predicted"/>
<accession>A0A542ZK13</accession>
<dbReference type="NCBIfam" id="TIGR03057">
    <property type="entry name" value="xxxLxxG_by_4"/>
    <property type="match status" value="4"/>
</dbReference>
<feature type="chain" id="PRO_5022008548" evidence="1">
    <location>
        <begin position="31"/>
        <end position="792"/>
    </location>
</feature>
<protein>
    <submittedName>
        <fullName evidence="2">Putative membrane protein</fullName>
    </submittedName>
</protein>
<reference evidence="2 3" key="1">
    <citation type="submission" date="2019-06" db="EMBL/GenBank/DDBJ databases">
        <title>Sequencing the genomes of 1000 actinobacteria strains.</title>
        <authorList>
            <person name="Klenk H.-P."/>
        </authorList>
    </citation>
    <scope>NUCLEOTIDE SEQUENCE [LARGE SCALE GENOMIC DNA]</scope>
    <source>
        <strain evidence="2 3">DSM 18082</strain>
    </source>
</reference>
<organism evidence="2 3">
    <name type="scientific">Oryzihumus leptocrescens</name>
    <dbReference type="NCBI Taxonomy" id="297536"/>
    <lineage>
        <taxon>Bacteria</taxon>
        <taxon>Bacillati</taxon>
        <taxon>Actinomycetota</taxon>
        <taxon>Actinomycetes</taxon>
        <taxon>Micrococcales</taxon>
        <taxon>Intrasporangiaceae</taxon>
        <taxon>Oryzihumus</taxon>
    </lineage>
</organism>
<keyword evidence="3" id="KW-1185">Reference proteome</keyword>
<gene>
    <name evidence="2" type="ORF">FB474_2080</name>
</gene>
<comment type="caution">
    <text evidence="2">The sequence shown here is derived from an EMBL/GenBank/DDBJ whole genome shotgun (WGS) entry which is preliminary data.</text>
</comment>
<evidence type="ECO:0000256" key="1">
    <source>
        <dbReference type="SAM" id="SignalP"/>
    </source>
</evidence>
<dbReference type="Proteomes" id="UP000319514">
    <property type="component" value="Unassembled WGS sequence"/>
</dbReference>
<keyword evidence="1" id="KW-0732">Signal</keyword>
<dbReference type="RefSeq" id="WP_246092128.1">
    <property type="nucleotide sequence ID" value="NZ_BAAAKX010000002.1"/>
</dbReference>
<sequence>MKNVLSPARIGAAFVVAPAVIVLAGGPALAADNVSVSNTETVQAHLDASGHVRDARVYEQLALQGHGTVTVSDPVSTKNLRNLDGFGGFDVKGANLVANVSVDGERRLRAVSDFTKELPLKVTATYTLDGKKVEPGDVVGRSGLLQVHYVVENITGRDQEVSFDDGTGTKVTRTEKVVIPMVGSLTTVLPSTFTDVRSDEAAIAGDGHGGTKMTFTMTLFGPIGSPRAEFGYAAKVTDGVVPAATVSALPVSPLDSPSFRGGAASYKGGADTGLELTSGATQIDSNVLKLRDGAAQLLAGLIKLRDGAKDLNAGLSGKAAPGAAKLADGAGALKSGTGKVASGAGDAKAGSTQLASGAAALSDGIDQITAGVDALPVSLAKDPNFQRLKGALASMKAGIGSPTDMTRSTLLGGLNLLRAGIRSPLGNPLVPKDGKTGCDPLATSGTTVCGAADGIDLIADGLDKASKAGGSIDSLIVAAQGAYSYVHATNPTCPALDSNGLPPIPGAFFDAPAGPCYAAANVVFGLKADAGTPLPGLSDGGIKVQTRTAMTKLGIISGGLSGDALNGIDAIKKGLSNVGCNPAQTNPQAADACGVADAAGLVSAGVDTLVASIADQLGAALGQAADGASQVAGGAKALDSGLGQLKSGAGQLDDGAGQLKSGADQLSSGLGDAAAGSGELAAGLDTAAGKAPALEDGASRLSAEGTTKLVDAGKGTAADYGLKYALIEAGAQRAKAEGMAYGAPAGAAGATAYSLELAGMSGEGSRNVGRGLGAMAVFGLGAGLTVLRRRWL</sequence>
<dbReference type="InterPro" id="IPR023908">
    <property type="entry name" value="xxxLxxG_rpt"/>
</dbReference>
<evidence type="ECO:0000313" key="3">
    <source>
        <dbReference type="Proteomes" id="UP000319514"/>
    </source>
</evidence>
<name>A0A542ZK13_9MICO</name>
<feature type="signal peptide" evidence="1">
    <location>
        <begin position="1"/>
        <end position="30"/>
    </location>
</feature>
<dbReference type="EMBL" id="VFOQ01000001">
    <property type="protein sequence ID" value="TQL60684.1"/>
    <property type="molecule type" value="Genomic_DNA"/>
</dbReference>